<evidence type="ECO:0000256" key="3">
    <source>
        <dbReference type="ARBA" id="ARBA00022705"/>
    </source>
</evidence>
<name>A0AAV9AU07_ACOGR</name>
<dbReference type="InterPro" id="IPR047854">
    <property type="entry name" value="RFC_lid"/>
</dbReference>
<dbReference type="Pfam" id="PF00004">
    <property type="entry name" value="AAA"/>
    <property type="match status" value="1"/>
</dbReference>
<sequence>MEMDMDIPLPEELEWLESNALHEEEQEDFEELIEEDFEEVQDPKSISPENSKKRRLHPDVVVVEGVSKSSPDEKKSRTTASSPEAVPDEEWLRYSPREDPVVVDDGGGDDGPVAGVVEEKLLSRFASEINGPSISVTGPCGDRVYSMMRHDEVYGGDRRGLNVRTSSKGLLSEPMNVLMEKVEQEALNKALQASFGASNDPMDEAVPISTEKLWVEKYAPSSFTELLSDEQTNREVLLWLKQWDNCVFGSQIRVTSNDVLSALKRHSSVAQQNKFSDFRILSSKSNGFPLRNQNFKLSDALNEEKNNLKELWNKKTAANGSPEQKILLLCGPPGLGKTTLAHVAAKHCGYRVVEINASDDRSSSTIESKILDVVQMDSVMADSKPKCLVIDEIDGALGEGKGAVEVILKMVASDRKSAIKVGDAAEESQPGKASIKRSSRRATLLRPVICICNDLYAPALRPLRQVAKVHIFVQPTISRVVNRLKYICNKEGFKASGIGLSALAEYTEGDIRSCLNTLQFLNKKRESLKVWDIGSQVVGRKDMSRSVFDIWKEVFQKRRVKHEVKSMNSRVPGNMDFLYSLISDRGDYDLTMEGIYENFLHLSYHDPLMQKTGKCLDFLGGSDTLLQYIMRTQQMFLYVYQPFIAISIHSEIAQVGKPNIEWPKATQRSRAMLMEKKEILKCWHNKISPQISRHLSIASFVTDVVSLLLHVLSPSTLRPVALHLLSQREREDLAQLVDTMVSYSLTYKNMKYEPLLTNQREAVSDASMLSLEPPIEHFISFKDYQTGHCVLSSAIKQVLVHEIEKRKILRENGGHQPVHPSAESNSDQPLRTKDIGAFSNQTNNINSSIKMNRENPNCALTHESLKAGASQNSILRDNKCGTANGVKVKAPIIANRRSSSSSFFDRFRKLSSKGSEIPDDYQQKPATMERDSRPFLFKYNEGFTNAVKRPVRIRELLP</sequence>
<keyword evidence="8" id="KW-0131">Cell cycle</keyword>
<dbReference type="InterPro" id="IPR053016">
    <property type="entry name" value="CTF18-RFC_complex"/>
</dbReference>
<evidence type="ECO:0000256" key="10">
    <source>
        <dbReference type="ARBA" id="ARBA00069525"/>
    </source>
</evidence>
<evidence type="ECO:0000256" key="9">
    <source>
        <dbReference type="ARBA" id="ARBA00043975"/>
    </source>
</evidence>
<accession>A0AAV9AU07</accession>
<evidence type="ECO:0000256" key="5">
    <source>
        <dbReference type="ARBA" id="ARBA00022840"/>
    </source>
</evidence>
<dbReference type="AlphaFoldDB" id="A0AAV9AU07"/>
<comment type="caution">
    <text evidence="13">The sequence shown here is derived from an EMBL/GenBank/DDBJ whole genome shotgun (WGS) entry which is preliminary data.</text>
</comment>
<dbReference type="PANTHER" id="PTHR46765:SF1">
    <property type="entry name" value="P-LOOP CONTAINING NUCLEOSIDE TRIPHOSPHATE HYDROLASES SUPERFAMILY PROTEIN"/>
    <property type="match status" value="1"/>
</dbReference>
<keyword evidence="6" id="KW-0238">DNA-binding</keyword>
<evidence type="ECO:0000259" key="12">
    <source>
        <dbReference type="SMART" id="SM00382"/>
    </source>
</evidence>
<dbReference type="CDD" id="cd00009">
    <property type="entry name" value="AAA"/>
    <property type="match status" value="1"/>
</dbReference>
<dbReference type="Proteomes" id="UP001179952">
    <property type="component" value="Unassembled WGS sequence"/>
</dbReference>
<dbReference type="GO" id="GO:0005634">
    <property type="term" value="C:nucleus"/>
    <property type="evidence" value="ECO:0007669"/>
    <property type="project" value="UniProtKB-SubCell"/>
</dbReference>
<protein>
    <recommendedName>
        <fullName evidence="10">Chromosome transmission fidelity protein 18 homolog</fullName>
    </recommendedName>
</protein>
<feature type="domain" description="AAA+ ATPase" evidence="12">
    <location>
        <begin position="323"/>
        <end position="478"/>
    </location>
</feature>
<reference evidence="13" key="1">
    <citation type="journal article" date="2023" name="Nat. Commun.">
        <title>Diploid and tetraploid genomes of Acorus and the evolution of monocots.</title>
        <authorList>
            <person name="Ma L."/>
            <person name="Liu K.W."/>
            <person name="Li Z."/>
            <person name="Hsiao Y.Y."/>
            <person name="Qi Y."/>
            <person name="Fu T."/>
            <person name="Tang G.D."/>
            <person name="Zhang D."/>
            <person name="Sun W.H."/>
            <person name="Liu D.K."/>
            <person name="Li Y."/>
            <person name="Chen G.Z."/>
            <person name="Liu X.D."/>
            <person name="Liao X.Y."/>
            <person name="Jiang Y.T."/>
            <person name="Yu X."/>
            <person name="Hao Y."/>
            <person name="Huang J."/>
            <person name="Zhao X.W."/>
            <person name="Ke S."/>
            <person name="Chen Y.Y."/>
            <person name="Wu W.L."/>
            <person name="Hsu J.L."/>
            <person name="Lin Y.F."/>
            <person name="Huang M.D."/>
            <person name="Li C.Y."/>
            <person name="Huang L."/>
            <person name="Wang Z.W."/>
            <person name="Zhao X."/>
            <person name="Zhong W.Y."/>
            <person name="Peng D.H."/>
            <person name="Ahmad S."/>
            <person name="Lan S."/>
            <person name="Zhang J.S."/>
            <person name="Tsai W.C."/>
            <person name="Van de Peer Y."/>
            <person name="Liu Z.J."/>
        </authorList>
    </citation>
    <scope>NUCLEOTIDE SEQUENCE</scope>
    <source>
        <strain evidence="13">SCP</strain>
    </source>
</reference>
<evidence type="ECO:0000313" key="13">
    <source>
        <dbReference type="EMBL" id="KAK1267396.1"/>
    </source>
</evidence>
<dbReference type="GO" id="GO:0016887">
    <property type="term" value="F:ATP hydrolysis activity"/>
    <property type="evidence" value="ECO:0007669"/>
    <property type="project" value="InterPro"/>
</dbReference>
<feature type="region of interest" description="Disordered" evidence="11">
    <location>
        <begin position="19"/>
        <end position="96"/>
    </location>
</feature>
<evidence type="ECO:0000256" key="7">
    <source>
        <dbReference type="ARBA" id="ARBA00023242"/>
    </source>
</evidence>
<feature type="region of interest" description="Disordered" evidence="11">
    <location>
        <begin position="810"/>
        <end position="833"/>
    </location>
</feature>
<reference evidence="13" key="2">
    <citation type="submission" date="2023-06" db="EMBL/GenBank/DDBJ databases">
        <authorList>
            <person name="Ma L."/>
            <person name="Liu K.-W."/>
            <person name="Li Z."/>
            <person name="Hsiao Y.-Y."/>
            <person name="Qi Y."/>
            <person name="Fu T."/>
            <person name="Tang G."/>
            <person name="Zhang D."/>
            <person name="Sun W.-H."/>
            <person name="Liu D.-K."/>
            <person name="Li Y."/>
            <person name="Chen G.-Z."/>
            <person name="Liu X.-D."/>
            <person name="Liao X.-Y."/>
            <person name="Jiang Y.-T."/>
            <person name="Yu X."/>
            <person name="Hao Y."/>
            <person name="Huang J."/>
            <person name="Zhao X.-W."/>
            <person name="Ke S."/>
            <person name="Chen Y.-Y."/>
            <person name="Wu W.-L."/>
            <person name="Hsu J.-L."/>
            <person name="Lin Y.-F."/>
            <person name="Huang M.-D."/>
            <person name="Li C.-Y."/>
            <person name="Huang L."/>
            <person name="Wang Z.-W."/>
            <person name="Zhao X."/>
            <person name="Zhong W.-Y."/>
            <person name="Peng D.-H."/>
            <person name="Ahmad S."/>
            <person name="Lan S."/>
            <person name="Zhang J.-S."/>
            <person name="Tsai W.-C."/>
            <person name="Van De Peer Y."/>
            <person name="Liu Z.-J."/>
        </authorList>
    </citation>
    <scope>NUCLEOTIDE SEQUENCE</scope>
    <source>
        <strain evidence="13">SCP</strain>
        <tissue evidence="13">Leaves</tissue>
    </source>
</reference>
<dbReference type="SUPFAM" id="SSF52540">
    <property type="entry name" value="P-loop containing nucleoside triphosphate hydrolases"/>
    <property type="match status" value="1"/>
</dbReference>
<dbReference type="InterPro" id="IPR027417">
    <property type="entry name" value="P-loop_NTPase"/>
</dbReference>
<dbReference type="Gene3D" id="1.10.8.60">
    <property type="match status" value="1"/>
</dbReference>
<dbReference type="InterPro" id="IPR003593">
    <property type="entry name" value="AAA+_ATPase"/>
</dbReference>
<evidence type="ECO:0000256" key="8">
    <source>
        <dbReference type="ARBA" id="ARBA00023306"/>
    </source>
</evidence>
<evidence type="ECO:0000256" key="4">
    <source>
        <dbReference type="ARBA" id="ARBA00022741"/>
    </source>
</evidence>
<evidence type="ECO:0000313" key="14">
    <source>
        <dbReference type="Proteomes" id="UP001179952"/>
    </source>
</evidence>
<dbReference type="GO" id="GO:0005524">
    <property type="term" value="F:ATP binding"/>
    <property type="evidence" value="ECO:0007669"/>
    <property type="project" value="UniProtKB-KW"/>
</dbReference>
<comment type="similarity">
    <text evidence="9">Belongs to the activator 1 small subunits family. CTF18 subfamily.</text>
</comment>
<dbReference type="Gene3D" id="3.40.50.300">
    <property type="entry name" value="P-loop containing nucleotide triphosphate hydrolases"/>
    <property type="match status" value="1"/>
</dbReference>
<keyword evidence="5" id="KW-0067">ATP-binding</keyword>
<dbReference type="SMART" id="SM00382">
    <property type="entry name" value="AAA"/>
    <property type="match status" value="1"/>
</dbReference>
<dbReference type="EMBL" id="JAUJYN010000007">
    <property type="protein sequence ID" value="KAK1267396.1"/>
    <property type="molecule type" value="Genomic_DNA"/>
</dbReference>
<proteinExistence type="inferred from homology"/>
<evidence type="ECO:0000256" key="6">
    <source>
        <dbReference type="ARBA" id="ARBA00023125"/>
    </source>
</evidence>
<dbReference type="GO" id="GO:0003677">
    <property type="term" value="F:DNA binding"/>
    <property type="evidence" value="ECO:0007669"/>
    <property type="project" value="UniProtKB-KW"/>
</dbReference>
<comment type="subcellular location">
    <subcellularLocation>
        <location evidence="1">Nucleus</location>
    </subcellularLocation>
</comment>
<keyword evidence="7" id="KW-0539">Nucleus</keyword>
<feature type="compositionally biased region" description="Acidic residues" evidence="11">
    <location>
        <begin position="24"/>
        <end position="40"/>
    </location>
</feature>
<evidence type="ECO:0000256" key="2">
    <source>
        <dbReference type="ARBA" id="ARBA00011480"/>
    </source>
</evidence>
<dbReference type="InterPro" id="IPR003959">
    <property type="entry name" value="ATPase_AAA_core"/>
</dbReference>
<evidence type="ECO:0000256" key="1">
    <source>
        <dbReference type="ARBA" id="ARBA00004123"/>
    </source>
</evidence>
<dbReference type="PANTHER" id="PTHR46765">
    <property type="entry name" value="P-LOOP CONTAINING NUCLEOSIDE TRIPHOSPHATE HYDROLASES SUPERFAMILY PROTEIN"/>
    <property type="match status" value="1"/>
</dbReference>
<keyword evidence="4" id="KW-0547">Nucleotide-binding</keyword>
<gene>
    <name evidence="13" type="ORF">QJS04_geneDACA015240</name>
</gene>
<keyword evidence="14" id="KW-1185">Reference proteome</keyword>
<organism evidence="13 14">
    <name type="scientific">Acorus gramineus</name>
    <name type="common">Dwarf sweet flag</name>
    <dbReference type="NCBI Taxonomy" id="55184"/>
    <lineage>
        <taxon>Eukaryota</taxon>
        <taxon>Viridiplantae</taxon>
        <taxon>Streptophyta</taxon>
        <taxon>Embryophyta</taxon>
        <taxon>Tracheophyta</taxon>
        <taxon>Spermatophyta</taxon>
        <taxon>Magnoliopsida</taxon>
        <taxon>Liliopsida</taxon>
        <taxon>Acoraceae</taxon>
        <taxon>Acorus</taxon>
    </lineage>
</organism>
<dbReference type="FunFam" id="1.10.8.60:FF:000074">
    <property type="entry name" value="Chromosome transmission fidelity protein 18"/>
    <property type="match status" value="1"/>
</dbReference>
<keyword evidence="3" id="KW-0235">DNA replication</keyword>
<evidence type="ECO:0000256" key="11">
    <source>
        <dbReference type="SAM" id="MobiDB-lite"/>
    </source>
</evidence>
<dbReference type="GO" id="GO:0006260">
    <property type="term" value="P:DNA replication"/>
    <property type="evidence" value="ECO:0007669"/>
    <property type="project" value="UniProtKB-KW"/>
</dbReference>
<dbReference type="CDD" id="cd18140">
    <property type="entry name" value="HLD_clamp_RFC"/>
    <property type="match status" value="1"/>
</dbReference>
<comment type="subunit">
    <text evidence="2">Heterotetramer of subunits RFC2, RFC3, RFC4 and RFC5 that can form a complex with RFC1.</text>
</comment>